<feature type="compositionally biased region" description="Polar residues" evidence="1">
    <location>
        <begin position="59"/>
        <end position="88"/>
    </location>
</feature>
<gene>
    <name evidence="2" type="ORF">GCM10009850_079750</name>
</gene>
<protein>
    <recommendedName>
        <fullName evidence="4">Transposase</fullName>
    </recommendedName>
</protein>
<name>A0ABN3CSS4_9ACTN</name>
<organism evidence="2 3">
    <name type="scientific">Nonomuraea monospora</name>
    <dbReference type="NCBI Taxonomy" id="568818"/>
    <lineage>
        <taxon>Bacteria</taxon>
        <taxon>Bacillati</taxon>
        <taxon>Actinomycetota</taxon>
        <taxon>Actinomycetes</taxon>
        <taxon>Streptosporangiales</taxon>
        <taxon>Streptosporangiaceae</taxon>
        <taxon>Nonomuraea</taxon>
    </lineage>
</organism>
<proteinExistence type="predicted"/>
<evidence type="ECO:0008006" key="4">
    <source>
        <dbReference type="Google" id="ProtNLM"/>
    </source>
</evidence>
<sequence>MRALARRHHVTERTVKTALTNPEPPARKPLPRRPSAIDPVQHLLLRPDQALCPQPDDALTTQPSLSQIKGSMSQDTDEQPPSTLTAKP</sequence>
<feature type="region of interest" description="Disordered" evidence="1">
    <location>
        <begin position="51"/>
        <end position="88"/>
    </location>
</feature>
<evidence type="ECO:0000313" key="3">
    <source>
        <dbReference type="Proteomes" id="UP001499843"/>
    </source>
</evidence>
<dbReference type="EMBL" id="BAAAQX010000027">
    <property type="protein sequence ID" value="GAA2212513.1"/>
    <property type="molecule type" value="Genomic_DNA"/>
</dbReference>
<feature type="region of interest" description="Disordered" evidence="1">
    <location>
        <begin position="1"/>
        <end position="37"/>
    </location>
</feature>
<evidence type="ECO:0000256" key="1">
    <source>
        <dbReference type="SAM" id="MobiDB-lite"/>
    </source>
</evidence>
<keyword evidence="3" id="KW-1185">Reference proteome</keyword>
<dbReference type="Proteomes" id="UP001499843">
    <property type="component" value="Unassembled WGS sequence"/>
</dbReference>
<evidence type="ECO:0000313" key="2">
    <source>
        <dbReference type="EMBL" id="GAA2212513.1"/>
    </source>
</evidence>
<accession>A0ABN3CSS4</accession>
<reference evidence="2 3" key="1">
    <citation type="journal article" date="2019" name="Int. J. Syst. Evol. Microbiol.">
        <title>The Global Catalogue of Microorganisms (GCM) 10K type strain sequencing project: providing services to taxonomists for standard genome sequencing and annotation.</title>
        <authorList>
            <consortium name="The Broad Institute Genomics Platform"/>
            <consortium name="The Broad Institute Genome Sequencing Center for Infectious Disease"/>
            <person name="Wu L."/>
            <person name="Ma J."/>
        </authorList>
    </citation>
    <scope>NUCLEOTIDE SEQUENCE [LARGE SCALE GENOMIC DNA]</scope>
    <source>
        <strain evidence="2 3">JCM 16114</strain>
    </source>
</reference>
<comment type="caution">
    <text evidence="2">The sequence shown here is derived from an EMBL/GenBank/DDBJ whole genome shotgun (WGS) entry which is preliminary data.</text>
</comment>
<feature type="compositionally biased region" description="Basic residues" evidence="1">
    <location>
        <begin position="1"/>
        <end position="10"/>
    </location>
</feature>